<feature type="transmembrane region" description="Helical" evidence="23">
    <location>
        <begin position="146"/>
        <end position="164"/>
    </location>
</feature>
<dbReference type="PROSITE" id="PS00428">
    <property type="entry name" value="FTSW_RODA_SPOVE"/>
    <property type="match status" value="1"/>
</dbReference>
<proteinExistence type="inferred from homology"/>
<keyword evidence="7 23" id="KW-0812">Transmembrane</keyword>
<sequence>MRPPRLPSSSGESETTETPDAAETAEAADAPDTLPDTLPDRLGGPRRAEEPEAPARPALRAVEDRPEPAARPADDADSARGTRGRAGDPIARFWTFVEGGRAHTTFWMLFGSALALTVIGAVMVLSSSAIETVGSTTTAYGLFLRQAMWALVGFVGIFVVVLMPQRLLQRIAWPALIVTVLGLALVLSPLGHEVNGNRNWLQAGPINVQPAEFAKLALIVWAGSVLARKGTLVRQLHHAVIPVIFPGAASILLFIMIGRDLGTALIFGVIVAAVLFVAGTKLRYFVIAASLGVLAAIIGVITSPNRLARVSAWLNIGDACEGSGDLCYQAQHGLYALASGGWWGVGLGQSRQKWNYIPEAENDFIFTILGEELGLLGALTVLMLYAVLAIGMFRVAARAQSRFVKITTLGIMAWVIGQTFINLGMVTGLLPVIGVPLPFISYGGSSLTSTLLAVGVVMSFAHRQRRLAPDPGQQTEPEHRNPDQLTHQHAEAEESAPVKRRTTTS</sequence>
<dbReference type="EMBL" id="JAVKGR010000002">
    <property type="protein sequence ID" value="MDR8018477.1"/>
    <property type="molecule type" value="Genomic_DNA"/>
</dbReference>
<comment type="pathway">
    <text evidence="2">Cell wall biogenesis; peptidoglycan biosynthesis.</text>
</comment>
<feature type="transmembrane region" description="Helical" evidence="23">
    <location>
        <begin position="284"/>
        <end position="303"/>
    </location>
</feature>
<evidence type="ECO:0000256" key="22">
    <source>
        <dbReference type="SAM" id="MobiDB-lite"/>
    </source>
</evidence>
<evidence type="ECO:0000256" key="16">
    <source>
        <dbReference type="ARBA" id="ARBA00038053"/>
    </source>
</evidence>
<feature type="region of interest" description="Disordered" evidence="22">
    <location>
        <begin position="1"/>
        <end position="84"/>
    </location>
</feature>
<protein>
    <recommendedName>
        <fullName evidence="17">Probable peptidoglycan glycosyltransferase FtsW</fullName>
        <ecNumber evidence="19">2.4.99.28</ecNumber>
    </recommendedName>
    <alternativeName>
        <fullName evidence="18">Cell division protein FtsW</fullName>
    </alternativeName>
    <alternativeName>
        <fullName evidence="15">Cell wall polymerase</fullName>
    </alternativeName>
    <alternativeName>
        <fullName evidence="14">Peptidoglycan polymerase</fullName>
    </alternativeName>
</protein>
<feature type="transmembrane region" description="Helical" evidence="23">
    <location>
        <begin position="263"/>
        <end position="279"/>
    </location>
</feature>
<dbReference type="Pfam" id="PF01098">
    <property type="entry name" value="FTSW_RODA_SPOVE"/>
    <property type="match status" value="1"/>
</dbReference>
<dbReference type="RefSeq" id="WP_310547472.1">
    <property type="nucleotide sequence ID" value="NZ_JAVKGR010000002.1"/>
</dbReference>
<feature type="transmembrane region" description="Helical" evidence="23">
    <location>
        <begin position="439"/>
        <end position="461"/>
    </location>
</feature>
<evidence type="ECO:0000256" key="2">
    <source>
        <dbReference type="ARBA" id="ARBA00004752"/>
    </source>
</evidence>
<accession>A0ABU2DPN5</accession>
<feature type="transmembrane region" description="Helical" evidence="23">
    <location>
        <begin position="171"/>
        <end position="190"/>
    </location>
</feature>
<feature type="transmembrane region" description="Helical" evidence="23">
    <location>
        <begin position="409"/>
        <end position="433"/>
    </location>
</feature>
<feature type="transmembrane region" description="Helical" evidence="23">
    <location>
        <begin position="373"/>
        <end position="397"/>
    </location>
</feature>
<evidence type="ECO:0000256" key="7">
    <source>
        <dbReference type="ARBA" id="ARBA00022692"/>
    </source>
</evidence>
<feature type="compositionally biased region" description="Low complexity" evidence="22">
    <location>
        <begin position="8"/>
        <end position="37"/>
    </location>
</feature>
<evidence type="ECO:0000256" key="18">
    <source>
        <dbReference type="ARBA" id="ARBA00041418"/>
    </source>
</evidence>
<evidence type="ECO:0000256" key="20">
    <source>
        <dbReference type="ARBA" id="ARBA00049902"/>
    </source>
</evidence>
<evidence type="ECO:0000256" key="19">
    <source>
        <dbReference type="ARBA" id="ARBA00044770"/>
    </source>
</evidence>
<dbReference type="PANTHER" id="PTHR30474:SF2">
    <property type="entry name" value="PEPTIDOGLYCAN GLYCOSYLTRANSFERASE FTSW-RELATED"/>
    <property type="match status" value="1"/>
</dbReference>
<evidence type="ECO:0000256" key="5">
    <source>
        <dbReference type="ARBA" id="ARBA00022676"/>
    </source>
</evidence>
<feature type="region of interest" description="Disordered" evidence="22">
    <location>
        <begin position="468"/>
        <end position="505"/>
    </location>
</feature>
<keyword evidence="5" id="KW-0328">Glycosyltransferase</keyword>
<comment type="function">
    <text evidence="21">Peptidoglycan polymerase that is essential for cell division.</text>
</comment>
<dbReference type="InterPro" id="IPR013437">
    <property type="entry name" value="FtsW"/>
</dbReference>
<evidence type="ECO:0000256" key="12">
    <source>
        <dbReference type="ARBA" id="ARBA00023306"/>
    </source>
</evidence>
<evidence type="ECO:0000256" key="14">
    <source>
        <dbReference type="ARBA" id="ARBA00032370"/>
    </source>
</evidence>
<comment type="catalytic activity">
    <reaction evidence="20">
        <text>[GlcNAc-(1-&gt;4)-Mur2Ac(oyl-L-Ala-gamma-D-Glu-L-Lys-D-Ala-D-Ala)](n)-di-trans,octa-cis-undecaprenyl diphosphate + beta-D-GlcNAc-(1-&gt;4)-Mur2Ac(oyl-L-Ala-gamma-D-Glu-L-Lys-D-Ala-D-Ala)-di-trans,octa-cis-undecaprenyl diphosphate = [GlcNAc-(1-&gt;4)-Mur2Ac(oyl-L-Ala-gamma-D-Glu-L-Lys-D-Ala-D-Ala)](n+1)-di-trans,octa-cis-undecaprenyl diphosphate + di-trans,octa-cis-undecaprenyl diphosphate + H(+)</text>
        <dbReference type="Rhea" id="RHEA:23708"/>
        <dbReference type="Rhea" id="RHEA-COMP:9602"/>
        <dbReference type="Rhea" id="RHEA-COMP:9603"/>
        <dbReference type="ChEBI" id="CHEBI:15378"/>
        <dbReference type="ChEBI" id="CHEBI:58405"/>
        <dbReference type="ChEBI" id="CHEBI:60033"/>
        <dbReference type="ChEBI" id="CHEBI:78435"/>
        <dbReference type="EC" id="2.4.99.28"/>
    </reaction>
</comment>
<keyword evidence="9" id="KW-0573">Peptidoglycan synthesis</keyword>
<feature type="compositionally biased region" description="Basic and acidic residues" evidence="22">
    <location>
        <begin position="476"/>
        <end position="492"/>
    </location>
</feature>
<evidence type="ECO:0000313" key="24">
    <source>
        <dbReference type="EMBL" id="MDR8018477.1"/>
    </source>
</evidence>
<organism evidence="24 25">
    <name type="scientific">Nesterenkonia aerolata</name>
    <dbReference type="NCBI Taxonomy" id="3074079"/>
    <lineage>
        <taxon>Bacteria</taxon>
        <taxon>Bacillati</taxon>
        <taxon>Actinomycetota</taxon>
        <taxon>Actinomycetes</taxon>
        <taxon>Micrococcales</taxon>
        <taxon>Micrococcaceae</taxon>
        <taxon>Nesterenkonia</taxon>
    </lineage>
</organism>
<dbReference type="InterPro" id="IPR001182">
    <property type="entry name" value="FtsW/RodA"/>
</dbReference>
<dbReference type="NCBIfam" id="TIGR02614">
    <property type="entry name" value="ftsW"/>
    <property type="match status" value="1"/>
</dbReference>
<feature type="transmembrane region" description="Helical" evidence="23">
    <location>
        <begin position="239"/>
        <end position="257"/>
    </location>
</feature>
<evidence type="ECO:0000256" key="23">
    <source>
        <dbReference type="SAM" id="Phobius"/>
    </source>
</evidence>
<comment type="subcellular location">
    <subcellularLocation>
        <location evidence="1">Cell membrane</location>
        <topology evidence="1">Multi-pass membrane protein</topology>
    </subcellularLocation>
</comment>
<keyword evidence="3" id="KW-1003">Cell membrane</keyword>
<evidence type="ECO:0000256" key="1">
    <source>
        <dbReference type="ARBA" id="ARBA00004651"/>
    </source>
</evidence>
<keyword evidence="6" id="KW-0808">Transferase</keyword>
<dbReference type="Proteomes" id="UP001251870">
    <property type="component" value="Unassembled WGS sequence"/>
</dbReference>
<comment type="caution">
    <text evidence="24">The sequence shown here is derived from an EMBL/GenBank/DDBJ whole genome shotgun (WGS) entry which is preliminary data.</text>
</comment>
<dbReference type="PANTHER" id="PTHR30474">
    <property type="entry name" value="CELL CYCLE PROTEIN"/>
    <property type="match status" value="1"/>
</dbReference>
<evidence type="ECO:0000256" key="13">
    <source>
        <dbReference type="ARBA" id="ARBA00023316"/>
    </source>
</evidence>
<gene>
    <name evidence="24" type="primary">ftsW</name>
    <name evidence="24" type="ORF">RIL96_02690</name>
</gene>
<feature type="compositionally biased region" description="Basic and acidic residues" evidence="22">
    <location>
        <begin position="61"/>
        <end position="80"/>
    </location>
</feature>
<evidence type="ECO:0000256" key="9">
    <source>
        <dbReference type="ARBA" id="ARBA00022984"/>
    </source>
</evidence>
<keyword evidence="25" id="KW-1185">Reference proteome</keyword>
<keyword evidence="11 23" id="KW-0472">Membrane</keyword>
<evidence type="ECO:0000256" key="8">
    <source>
        <dbReference type="ARBA" id="ARBA00022960"/>
    </source>
</evidence>
<keyword evidence="8" id="KW-0133">Cell shape</keyword>
<name>A0ABU2DPN5_9MICC</name>
<evidence type="ECO:0000256" key="10">
    <source>
        <dbReference type="ARBA" id="ARBA00022989"/>
    </source>
</evidence>
<evidence type="ECO:0000256" key="11">
    <source>
        <dbReference type="ARBA" id="ARBA00023136"/>
    </source>
</evidence>
<evidence type="ECO:0000256" key="4">
    <source>
        <dbReference type="ARBA" id="ARBA00022618"/>
    </source>
</evidence>
<keyword evidence="13" id="KW-0961">Cell wall biogenesis/degradation</keyword>
<evidence type="ECO:0000313" key="25">
    <source>
        <dbReference type="Proteomes" id="UP001251870"/>
    </source>
</evidence>
<comment type="similarity">
    <text evidence="16">Belongs to the SEDS family. FtsW subfamily.</text>
</comment>
<keyword evidence="10 23" id="KW-1133">Transmembrane helix</keyword>
<feature type="transmembrane region" description="Helical" evidence="23">
    <location>
        <begin position="106"/>
        <end position="126"/>
    </location>
</feature>
<evidence type="ECO:0000256" key="3">
    <source>
        <dbReference type="ARBA" id="ARBA00022475"/>
    </source>
</evidence>
<dbReference type="EC" id="2.4.99.28" evidence="19"/>
<reference evidence="24 25" key="1">
    <citation type="submission" date="2023-09" db="EMBL/GenBank/DDBJ databases">
        <title>Description of three actinobacteria isolated from air of manufacturing shop in a pharmaceutical factory.</title>
        <authorList>
            <person name="Zhang D.-F."/>
        </authorList>
    </citation>
    <scope>NUCLEOTIDE SEQUENCE [LARGE SCALE GENOMIC DNA]</scope>
    <source>
        <strain evidence="24 25">LY-0111</strain>
    </source>
</reference>
<evidence type="ECO:0000256" key="6">
    <source>
        <dbReference type="ARBA" id="ARBA00022679"/>
    </source>
</evidence>
<keyword evidence="12" id="KW-0131">Cell cycle</keyword>
<feature type="transmembrane region" description="Helical" evidence="23">
    <location>
        <begin position="210"/>
        <end position="227"/>
    </location>
</feature>
<evidence type="ECO:0000256" key="15">
    <source>
        <dbReference type="ARBA" id="ARBA00033270"/>
    </source>
</evidence>
<keyword evidence="4" id="KW-0132">Cell division</keyword>
<dbReference type="InterPro" id="IPR018365">
    <property type="entry name" value="Cell_cycle_FtsW-rel_CS"/>
</dbReference>
<evidence type="ECO:0000256" key="17">
    <source>
        <dbReference type="ARBA" id="ARBA00041185"/>
    </source>
</evidence>
<evidence type="ECO:0000256" key="21">
    <source>
        <dbReference type="ARBA" id="ARBA00049966"/>
    </source>
</evidence>